<dbReference type="InterPro" id="IPR000086">
    <property type="entry name" value="NUDIX_hydrolase_dom"/>
</dbReference>
<dbReference type="AlphaFoldDB" id="A0A0F0CVE4"/>
<dbReference type="Pfam" id="PF00293">
    <property type="entry name" value="NUDIX"/>
    <property type="match status" value="1"/>
</dbReference>
<evidence type="ECO:0000256" key="2">
    <source>
        <dbReference type="RuleBase" id="RU003476"/>
    </source>
</evidence>
<protein>
    <submittedName>
        <fullName evidence="4">NUDIX hydrolase, core domain protein</fullName>
    </submittedName>
</protein>
<organism evidence="4 5">
    <name type="scientific">Candidatus Omnitrophus magneticus</name>
    <dbReference type="NCBI Taxonomy" id="1609969"/>
    <lineage>
        <taxon>Bacteria</taxon>
        <taxon>Pseudomonadati</taxon>
        <taxon>Candidatus Omnitrophota</taxon>
        <taxon>Candidatus Omnitrophus</taxon>
    </lineage>
</organism>
<sequence length="145" mass="16632">MTEQISAGGVIIKKTLTGNLEILLIKDKYGHWTWPKGHIEKGETLEETALREIEEETGVKNLLLISKLAVQKYIFTFNKKKIFKKVHLFLFHLLTDVKITPQASEIDDAKWFPAPDAINIIEYKGAKEILEKAVKKFLTLKNCNH</sequence>
<dbReference type="GO" id="GO:0006754">
    <property type="term" value="P:ATP biosynthetic process"/>
    <property type="evidence" value="ECO:0007669"/>
    <property type="project" value="TreeGrafter"/>
</dbReference>
<dbReference type="Gene3D" id="3.90.79.10">
    <property type="entry name" value="Nucleoside Triphosphate Pyrophosphohydrolase"/>
    <property type="match status" value="1"/>
</dbReference>
<proteinExistence type="inferred from homology"/>
<comment type="caution">
    <text evidence="4">The sequence shown here is derived from an EMBL/GenBank/DDBJ whole genome shotgun (WGS) entry which is preliminary data.</text>
</comment>
<dbReference type="CDD" id="cd03673">
    <property type="entry name" value="NUDIX_Ap6A_hydrolase"/>
    <property type="match status" value="1"/>
</dbReference>
<accession>A0A0F0CVE4</accession>
<evidence type="ECO:0000313" key="4">
    <source>
        <dbReference type="EMBL" id="KJJ85400.1"/>
    </source>
</evidence>
<dbReference type="PANTHER" id="PTHR21340">
    <property type="entry name" value="DIADENOSINE 5,5-P1,P4-TETRAPHOSPHATE PYROPHOSPHOHYDROLASE MUTT"/>
    <property type="match status" value="1"/>
</dbReference>
<evidence type="ECO:0000259" key="3">
    <source>
        <dbReference type="PROSITE" id="PS51462"/>
    </source>
</evidence>
<dbReference type="Proteomes" id="UP000033428">
    <property type="component" value="Unassembled WGS sequence"/>
</dbReference>
<dbReference type="EMBL" id="JYNY01000164">
    <property type="protein sequence ID" value="KJJ85400.1"/>
    <property type="molecule type" value="Genomic_DNA"/>
</dbReference>
<keyword evidence="5" id="KW-1185">Reference proteome</keyword>
<dbReference type="GO" id="GO:0004081">
    <property type="term" value="F:bis(5'-nucleosyl)-tetraphosphatase (asymmetrical) activity"/>
    <property type="evidence" value="ECO:0007669"/>
    <property type="project" value="TreeGrafter"/>
</dbReference>
<dbReference type="PROSITE" id="PS51462">
    <property type="entry name" value="NUDIX"/>
    <property type="match status" value="1"/>
</dbReference>
<reference evidence="4 5" key="1">
    <citation type="submission" date="2015-02" db="EMBL/GenBank/DDBJ databases">
        <title>Single-cell genomics of uncultivated deep-branching MTB reveals a conserved set of magnetosome genes.</title>
        <authorList>
            <person name="Kolinko S."/>
            <person name="Richter M."/>
            <person name="Glockner F.O."/>
            <person name="Brachmann A."/>
            <person name="Schuler D."/>
        </authorList>
    </citation>
    <scope>NUCLEOTIDE SEQUENCE [LARGE SCALE GENOMIC DNA]</scope>
    <source>
        <strain evidence="4">SKK-01</strain>
    </source>
</reference>
<evidence type="ECO:0000256" key="1">
    <source>
        <dbReference type="ARBA" id="ARBA00022801"/>
    </source>
</evidence>
<name>A0A0F0CVE4_9BACT</name>
<dbReference type="PRINTS" id="PR00502">
    <property type="entry name" value="NUDIXFAMILY"/>
</dbReference>
<dbReference type="InterPro" id="IPR051325">
    <property type="entry name" value="Nudix_hydrolase_domain"/>
</dbReference>
<dbReference type="InterPro" id="IPR020084">
    <property type="entry name" value="NUDIX_hydrolase_CS"/>
</dbReference>
<comment type="similarity">
    <text evidence="2">Belongs to the Nudix hydrolase family.</text>
</comment>
<dbReference type="InterPro" id="IPR015797">
    <property type="entry name" value="NUDIX_hydrolase-like_dom_sf"/>
</dbReference>
<dbReference type="SUPFAM" id="SSF55811">
    <property type="entry name" value="Nudix"/>
    <property type="match status" value="1"/>
</dbReference>
<gene>
    <name evidence="4" type="ORF">OMAG_000725</name>
</gene>
<dbReference type="InterPro" id="IPR020476">
    <property type="entry name" value="Nudix_hydrolase"/>
</dbReference>
<dbReference type="PANTHER" id="PTHR21340:SF0">
    <property type="entry name" value="BIS(5'-NUCLEOSYL)-TETRAPHOSPHATASE [ASYMMETRICAL]"/>
    <property type="match status" value="1"/>
</dbReference>
<evidence type="ECO:0000313" key="5">
    <source>
        <dbReference type="Proteomes" id="UP000033428"/>
    </source>
</evidence>
<dbReference type="PROSITE" id="PS00893">
    <property type="entry name" value="NUDIX_BOX"/>
    <property type="match status" value="1"/>
</dbReference>
<keyword evidence="1 2" id="KW-0378">Hydrolase</keyword>
<dbReference type="GO" id="GO:0006167">
    <property type="term" value="P:AMP biosynthetic process"/>
    <property type="evidence" value="ECO:0007669"/>
    <property type="project" value="TreeGrafter"/>
</dbReference>
<feature type="domain" description="Nudix hydrolase" evidence="3">
    <location>
        <begin position="2"/>
        <end position="136"/>
    </location>
</feature>